<name>A0ABW9KHD6_9BACT</name>
<keyword evidence="3" id="KW-1185">Reference proteome</keyword>
<dbReference type="RefSeq" id="WP_263413269.1">
    <property type="nucleotide sequence ID" value="NZ_BAABBH010000001.1"/>
</dbReference>
<organism evidence="2 3">
    <name type="scientific">Terriglobus aquaticus</name>
    <dbReference type="NCBI Taxonomy" id="940139"/>
    <lineage>
        <taxon>Bacteria</taxon>
        <taxon>Pseudomonadati</taxon>
        <taxon>Acidobacteriota</taxon>
        <taxon>Terriglobia</taxon>
        <taxon>Terriglobales</taxon>
        <taxon>Acidobacteriaceae</taxon>
        <taxon>Terriglobus</taxon>
    </lineage>
</organism>
<evidence type="ECO:0008006" key="4">
    <source>
        <dbReference type="Google" id="ProtNLM"/>
    </source>
</evidence>
<dbReference type="EMBL" id="JBJYXY010000001">
    <property type="protein sequence ID" value="MFN2975200.1"/>
    <property type="molecule type" value="Genomic_DNA"/>
</dbReference>
<reference evidence="2 3" key="1">
    <citation type="submission" date="2024-12" db="EMBL/GenBank/DDBJ databases">
        <authorList>
            <person name="Lee Y."/>
        </authorList>
    </citation>
    <scope>NUCLEOTIDE SEQUENCE [LARGE SCALE GENOMIC DNA]</scope>
    <source>
        <strain evidence="2 3">03SUJ4</strain>
    </source>
</reference>
<feature type="region of interest" description="Disordered" evidence="1">
    <location>
        <begin position="259"/>
        <end position="297"/>
    </location>
</feature>
<feature type="region of interest" description="Disordered" evidence="1">
    <location>
        <begin position="319"/>
        <end position="354"/>
    </location>
</feature>
<comment type="caution">
    <text evidence="2">The sequence shown here is derived from an EMBL/GenBank/DDBJ whole genome shotgun (WGS) entry which is preliminary data.</text>
</comment>
<sequence>MHLWTEYEGNTLAGYPVGRLSRSEGRSAFFLTVAEGQPALLRLTESHFDEGELIGRWEKAAAVSHPGLQAVRKWGQTTFDGVPLAFCVLEPNDASLSDVLRERVLTSEEAGEVAEAVAGALAALHRASLIHGHVDAINVFAVGEAVKLRSDCVRECTGDFEADTEEAREALRQRDVHDLGLLLRRCLTPQWEESAAMQLPSPFDRIVRRALNGTVDAAGIVEEMELLKPVKPAETVTRPPVPTAPATTPVVAATAATPVRGTAVRTSEPAPAAPAAAATSGRRIASAPPRVTVSGANSPAAVSAMLAGREPLVGGRSVRAMEGQDHGGGGSRGSDTRPAAGDTSRLASLNLPLNGVRDRSRQNVGMAERGGLLQGLGSLQKKVAGRKVWVASGAIVAVVGFVLWSTVGGSHHASPVPASPTQPVVAAAPAGAQSAPSLPAGPAAHAPAGQHAAPVQTSLFTSGERAGWYVIAYTYRYEKQAEAKAMQLKDRYTGMQPQVYSPTGHAPYFVALGGPSDSVQAFALRDRARRAGLPRDTYARNF</sequence>
<dbReference type="Proteomes" id="UP001634747">
    <property type="component" value="Unassembled WGS sequence"/>
</dbReference>
<feature type="region of interest" description="Disordered" evidence="1">
    <location>
        <begin position="429"/>
        <end position="449"/>
    </location>
</feature>
<evidence type="ECO:0000313" key="2">
    <source>
        <dbReference type="EMBL" id="MFN2975200.1"/>
    </source>
</evidence>
<feature type="compositionally biased region" description="Low complexity" evidence="1">
    <location>
        <begin position="259"/>
        <end position="278"/>
    </location>
</feature>
<evidence type="ECO:0000313" key="3">
    <source>
        <dbReference type="Proteomes" id="UP001634747"/>
    </source>
</evidence>
<dbReference type="Gene3D" id="1.10.510.10">
    <property type="entry name" value="Transferase(Phosphotransferase) domain 1"/>
    <property type="match status" value="1"/>
</dbReference>
<accession>A0ABW9KHD6</accession>
<proteinExistence type="predicted"/>
<gene>
    <name evidence="2" type="ORF">ACK2TP_05440</name>
</gene>
<evidence type="ECO:0000256" key="1">
    <source>
        <dbReference type="SAM" id="MobiDB-lite"/>
    </source>
</evidence>
<protein>
    <recommendedName>
        <fullName evidence="4">SPOR domain-containing protein</fullName>
    </recommendedName>
</protein>